<evidence type="ECO:0000256" key="1">
    <source>
        <dbReference type="ARBA" id="ARBA00022801"/>
    </source>
</evidence>
<accession>A0ABN7B3J9</accession>
<dbReference type="SUPFAM" id="SSF53254">
    <property type="entry name" value="Phosphoglycerate mutase-like"/>
    <property type="match status" value="1"/>
</dbReference>
<protein>
    <submittedName>
        <fullName evidence="3">Multiple inositol polyphosphate phosphatase</fullName>
    </submittedName>
</protein>
<proteinExistence type="predicted"/>
<reference evidence="3 4" key="1">
    <citation type="submission" date="2023-09" db="EMBL/GenBank/DDBJ databases">
        <title>Nesidiocoris tenuis whole genome shotgun sequence.</title>
        <authorList>
            <person name="Shibata T."/>
            <person name="Shimoda M."/>
            <person name="Kobayashi T."/>
            <person name="Uehara T."/>
        </authorList>
    </citation>
    <scope>NUCLEOTIDE SEQUENCE [LARGE SCALE GENOMIC DNA]</scope>
    <source>
        <strain evidence="3 4">Japan</strain>
    </source>
</reference>
<name>A0ABN7B3J9_9HEMI</name>
<dbReference type="PIRSF" id="PIRSF000894">
    <property type="entry name" value="Acid_phosphatase"/>
    <property type="match status" value="1"/>
</dbReference>
<gene>
    <name evidence="3" type="ORF">NTJ_10569</name>
</gene>
<dbReference type="InterPro" id="IPR029033">
    <property type="entry name" value="His_PPase_superfam"/>
</dbReference>
<dbReference type="PANTHER" id="PTHR20963">
    <property type="entry name" value="MULTIPLE INOSITOL POLYPHOSPHATE PHOSPHATASE-RELATED"/>
    <property type="match status" value="1"/>
</dbReference>
<dbReference type="Pfam" id="PF00328">
    <property type="entry name" value="His_Phos_2"/>
    <property type="match status" value="1"/>
</dbReference>
<keyword evidence="4" id="KW-1185">Reference proteome</keyword>
<dbReference type="CDD" id="cd07061">
    <property type="entry name" value="HP_HAP_like"/>
    <property type="match status" value="1"/>
</dbReference>
<dbReference type="InterPro" id="IPR016274">
    <property type="entry name" value="Histidine_acid_Pase_euk"/>
</dbReference>
<evidence type="ECO:0000313" key="3">
    <source>
        <dbReference type="EMBL" id="BES97755.1"/>
    </source>
</evidence>
<evidence type="ECO:0000256" key="2">
    <source>
        <dbReference type="ARBA" id="ARBA00023180"/>
    </source>
</evidence>
<organism evidence="3 4">
    <name type="scientific">Nesidiocoris tenuis</name>
    <dbReference type="NCBI Taxonomy" id="355587"/>
    <lineage>
        <taxon>Eukaryota</taxon>
        <taxon>Metazoa</taxon>
        <taxon>Ecdysozoa</taxon>
        <taxon>Arthropoda</taxon>
        <taxon>Hexapoda</taxon>
        <taxon>Insecta</taxon>
        <taxon>Pterygota</taxon>
        <taxon>Neoptera</taxon>
        <taxon>Paraneoptera</taxon>
        <taxon>Hemiptera</taxon>
        <taxon>Heteroptera</taxon>
        <taxon>Panheteroptera</taxon>
        <taxon>Cimicomorpha</taxon>
        <taxon>Miridae</taxon>
        <taxon>Dicyphina</taxon>
        <taxon>Nesidiocoris</taxon>
    </lineage>
</organism>
<keyword evidence="1" id="KW-0378">Hydrolase</keyword>
<keyword evidence="2" id="KW-0325">Glycoprotein</keyword>
<evidence type="ECO:0000313" key="4">
    <source>
        <dbReference type="Proteomes" id="UP001307889"/>
    </source>
</evidence>
<dbReference type="Gene3D" id="3.40.50.1240">
    <property type="entry name" value="Phosphoglycerate mutase-like"/>
    <property type="match status" value="1"/>
</dbReference>
<dbReference type="InterPro" id="IPR000560">
    <property type="entry name" value="His_Pase_clade-2"/>
</dbReference>
<dbReference type="Proteomes" id="UP001307889">
    <property type="component" value="Chromosome 8"/>
</dbReference>
<sequence>MIVHREHVFTFNVTKNQQQKHDDRLLSMKIRSVNFCLPLIVILSYSRADRPISADDLPSALKKDEKFIPSLSEVNHCSDFMQEKFDHLGTKTPYRFVGNLNDSRLHYEGCEPLKLVGIVRHGTRTPGVKDAERIRRTLGKIQKNAFRSDDAEIKSGERLCQKEKDSLLNWNLSLESEDGKTLTHEGGKEMFSLGRRFMKRFSDFLDSIYTGANYFFKYTNTQRTEKSALSFVAGLFGEVEARKVQFPEPPLDKDPVLRFYKLCERWKVEVKNSNASKIELELFKSTEAALAMVERVSRRLGLEATLSYDEVNQMYLTCAFEVAWNSNNNVPWCSVFSLEDLLVLEYGEDLKYYWRDGYGYRVSYEQACVLTKHIFDYFRSQTNPEREAVFYFTHSGTLLKLLSHLGLYKDEFPLKHDTAQPLRERRQWRVSEIDAFGTNVVFVLFKCSNFGDLKVLTLHQENAVRIAGCPKDGDLCPMDELRQILGADDTCSFSDLCKIRADDHNRSHLQGDL</sequence>
<dbReference type="PANTHER" id="PTHR20963:SF51">
    <property type="entry name" value="MULTIPLE INOSITOL POLYPHOSPHATE PHOSPHATASE 1"/>
    <property type="match status" value="1"/>
</dbReference>
<dbReference type="EMBL" id="AP028916">
    <property type="protein sequence ID" value="BES97755.1"/>
    <property type="molecule type" value="Genomic_DNA"/>
</dbReference>